<dbReference type="RefSeq" id="WP_050484892.1">
    <property type="nucleotide sequence ID" value="NZ_AP024574.1"/>
</dbReference>
<dbReference type="GO" id="GO:0045881">
    <property type="term" value="P:positive regulation of sporulation resulting in formation of a cellular spore"/>
    <property type="evidence" value="ECO:0007669"/>
    <property type="project" value="TreeGrafter"/>
</dbReference>
<name>A0A220QH97_KLEPN</name>
<dbReference type="InterPro" id="IPR036086">
    <property type="entry name" value="ParB/Sulfiredoxin_sf"/>
</dbReference>
<accession>A0A220QH97</accession>
<dbReference type="GO" id="GO:0007059">
    <property type="term" value="P:chromosome segregation"/>
    <property type="evidence" value="ECO:0007669"/>
    <property type="project" value="TreeGrafter"/>
</dbReference>
<dbReference type="SUPFAM" id="SSF110849">
    <property type="entry name" value="ParB/Sulfiredoxin"/>
    <property type="match status" value="1"/>
</dbReference>
<dbReference type="PANTHER" id="PTHR33375:SF1">
    <property type="entry name" value="CHROMOSOME-PARTITIONING PROTEIN PARB-RELATED"/>
    <property type="match status" value="1"/>
</dbReference>
<dbReference type="AlphaFoldDB" id="A0A220QH97"/>
<dbReference type="CDD" id="cd16387">
    <property type="entry name" value="ParB_N_Srx"/>
    <property type="match status" value="1"/>
</dbReference>
<gene>
    <name evidence="2" type="primary">parB</name>
</gene>
<dbReference type="EMBL" id="KY354306">
    <property type="protein sequence ID" value="ASK04190.1"/>
    <property type="molecule type" value="Genomic_DNA"/>
</dbReference>
<dbReference type="InterPro" id="IPR003115">
    <property type="entry name" value="ParB_N"/>
</dbReference>
<protein>
    <submittedName>
        <fullName evidence="2">Putative chromosome-partitioning protein ParB</fullName>
    </submittedName>
</protein>
<keyword evidence="2" id="KW-0614">Plasmid</keyword>
<dbReference type="FunFam" id="3.90.1530.10:FF:000009">
    <property type="entry name" value="Chromosome partitioning protein ParB"/>
    <property type="match status" value="1"/>
</dbReference>
<dbReference type="Gene3D" id="3.90.1530.10">
    <property type="entry name" value="Conserved hypothetical protein from pyrococcus furiosus pfu- 392566-001, ParB domain"/>
    <property type="match status" value="1"/>
</dbReference>
<sequence>MQWIVSKSMDVKITILQVEVARLRPNPWNTNSVGAQNFEKLKGSIEKLGFFKPILARELDGGQFEILGGEHRWRAAMEQGISTVPVISVGKISDLVAKQMSLVDNERYGEDDQVALQRLIEEIQSELDYQLSEIAPYDDELAATLARESAIDLEMLEALSRGDEEPIEKDSREKAERVGAEHQTMRFKVTFDASDRVTETIKSIIKEQAINTGNDMENAGEALVWLVDNYKECI</sequence>
<feature type="domain" description="ParB-like N-terminal" evidence="1">
    <location>
        <begin position="16"/>
        <end position="106"/>
    </location>
</feature>
<evidence type="ECO:0000259" key="1">
    <source>
        <dbReference type="SMART" id="SM00470"/>
    </source>
</evidence>
<reference evidence="2" key="1">
    <citation type="submission" date="2016-12" db="EMBL/GenBank/DDBJ databases">
        <title>Draft genome sequence of a CTX-M-15-producing endophytic Klebsiella pneumoniae sequence type 198 isolate from lettuce.</title>
        <authorList>
            <person name="Lopes R.Sr."/>
        </authorList>
    </citation>
    <scope>NUCLEOTIDE SEQUENCE</scope>
    <source>
        <strain evidence="2">301</strain>
        <plasmid evidence="2">pKP301b</plasmid>
    </source>
</reference>
<dbReference type="Pfam" id="PF02195">
    <property type="entry name" value="ParB_N"/>
    <property type="match status" value="1"/>
</dbReference>
<dbReference type="SMART" id="SM00470">
    <property type="entry name" value="ParB"/>
    <property type="match status" value="1"/>
</dbReference>
<proteinExistence type="predicted"/>
<organism evidence="2">
    <name type="scientific">Klebsiella pneumoniae</name>
    <dbReference type="NCBI Taxonomy" id="573"/>
    <lineage>
        <taxon>Bacteria</taxon>
        <taxon>Pseudomonadati</taxon>
        <taxon>Pseudomonadota</taxon>
        <taxon>Gammaproteobacteria</taxon>
        <taxon>Enterobacterales</taxon>
        <taxon>Enterobacteriaceae</taxon>
        <taxon>Klebsiella/Raoultella group</taxon>
        <taxon>Klebsiella</taxon>
        <taxon>Klebsiella pneumoniae complex</taxon>
    </lineage>
</organism>
<dbReference type="InterPro" id="IPR050336">
    <property type="entry name" value="Chromosome_partition/occlusion"/>
</dbReference>
<geneLocation type="plasmid" evidence="2">
    <name>pKP301b</name>
</geneLocation>
<dbReference type="PANTHER" id="PTHR33375">
    <property type="entry name" value="CHROMOSOME-PARTITIONING PROTEIN PARB-RELATED"/>
    <property type="match status" value="1"/>
</dbReference>
<dbReference type="GO" id="GO:0005694">
    <property type="term" value="C:chromosome"/>
    <property type="evidence" value="ECO:0007669"/>
    <property type="project" value="TreeGrafter"/>
</dbReference>
<evidence type="ECO:0000313" key="2">
    <source>
        <dbReference type="EMBL" id="ASK04190.1"/>
    </source>
</evidence>